<accession>A0A540LLE3</accession>
<reference evidence="5 6" key="1">
    <citation type="journal article" date="2019" name="G3 (Bethesda)">
        <title>Sequencing of a Wild Apple (Malus baccata) Genome Unravels the Differences Between Cultivated and Wild Apple Species Regarding Disease Resistance and Cold Tolerance.</title>
        <authorList>
            <person name="Chen X."/>
        </authorList>
    </citation>
    <scope>NUCLEOTIDE SEQUENCE [LARGE SCALE GENOMIC DNA]</scope>
    <source>
        <strain evidence="6">cv. Shandingzi</strain>
        <tissue evidence="5">Leaves</tissue>
    </source>
</reference>
<gene>
    <name evidence="5" type="ORF">C1H46_027163</name>
</gene>
<dbReference type="InterPro" id="IPR000215">
    <property type="entry name" value="Serpin_fam"/>
</dbReference>
<evidence type="ECO:0000256" key="1">
    <source>
        <dbReference type="ARBA" id="ARBA00009500"/>
    </source>
</evidence>
<dbReference type="PANTHER" id="PTHR11461">
    <property type="entry name" value="SERINE PROTEASE INHIBITOR, SERPIN"/>
    <property type="match status" value="1"/>
</dbReference>
<dbReference type="Pfam" id="PF00079">
    <property type="entry name" value="Serpin"/>
    <property type="match status" value="1"/>
</dbReference>
<feature type="region of interest" description="Disordered" evidence="3">
    <location>
        <begin position="158"/>
        <end position="182"/>
    </location>
</feature>
<dbReference type="InterPro" id="IPR023796">
    <property type="entry name" value="Serpin_dom"/>
</dbReference>
<dbReference type="SUPFAM" id="SSF56574">
    <property type="entry name" value="Serpins"/>
    <property type="match status" value="1"/>
</dbReference>
<evidence type="ECO:0000313" key="6">
    <source>
        <dbReference type="Proteomes" id="UP000315295"/>
    </source>
</evidence>
<dbReference type="STRING" id="106549.A0A540LLE3"/>
<comment type="caution">
    <text evidence="5">The sequence shown here is derived from an EMBL/GenBank/DDBJ whole genome shotgun (WGS) entry which is preliminary data.</text>
</comment>
<evidence type="ECO:0000259" key="4">
    <source>
        <dbReference type="SMART" id="SM00093"/>
    </source>
</evidence>
<dbReference type="SMART" id="SM00093">
    <property type="entry name" value="SERPIN"/>
    <property type="match status" value="1"/>
</dbReference>
<dbReference type="GO" id="GO:0004867">
    <property type="term" value="F:serine-type endopeptidase inhibitor activity"/>
    <property type="evidence" value="ECO:0007669"/>
    <property type="project" value="InterPro"/>
</dbReference>
<dbReference type="PANTHER" id="PTHR11461:SF211">
    <property type="entry name" value="GH10112P-RELATED"/>
    <property type="match status" value="1"/>
</dbReference>
<evidence type="ECO:0000256" key="2">
    <source>
        <dbReference type="RuleBase" id="RU000411"/>
    </source>
</evidence>
<dbReference type="Proteomes" id="UP000315295">
    <property type="component" value="Unassembled WGS sequence"/>
</dbReference>
<dbReference type="GO" id="GO:0005615">
    <property type="term" value="C:extracellular space"/>
    <property type="evidence" value="ECO:0007669"/>
    <property type="project" value="InterPro"/>
</dbReference>
<dbReference type="InterPro" id="IPR042178">
    <property type="entry name" value="Serpin_sf_1"/>
</dbReference>
<evidence type="ECO:0000256" key="3">
    <source>
        <dbReference type="SAM" id="MobiDB-lite"/>
    </source>
</evidence>
<dbReference type="AlphaFoldDB" id="A0A540LLE3"/>
<keyword evidence="6" id="KW-1185">Reference proteome</keyword>
<dbReference type="EMBL" id="VIEB01000541">
    <property type="protein sequence ID" value="TQD87296.1"/>
    <property type="molecule type" value="Genomic_DNA"/>
</dbReference>
<dbReference type="InterPro" id="IPR036186">
    <property type="entry name" value="Serpin_sf"/>
</dbReference>
<comment type="similarity">
    <text evidence="1 2">Belongs to the serpin family.</text>
</comment>
<name>A0A540LLE3_MALBA</name>
<feature type="domain" description="Serpin" evidence="4">
    <location>
        <begin position="1"/>
        <end position="177"/>
    </location>
</feature>
<sequence>MVYSPLSIHTVLSLITVGARGPTKDQLLSFLNSKSTNELNTLASDLLPHVFINRSPNGGPHLSFANGLWVDKSLTIKPSFKEVVDCSYKATVNQVNFQTKANEARVKVNSWAEKETDGLIKEFLRPGSVDRMTTLIFANALYLKGAWEDSFEARRTKLPPSRRDLSSGNLHDQKCRPDYKGF</sequence>
<proteinExistence type="inferred from homology"/>
<evidence type="ECO:0000313" key="5">
    <source>
        <dbReference type="EMBL" id="TQD87296.1"/>
    </source>
</evidence>
<dbReference type="Gene3D" id="3.30.497.10">
    <property type="entry name" value="Antithrombin, subunit I, domain 2"/>
    <property type="match status" value="1"/>
</dbReference>
<organism evidence="5 6">
    <name type="scientific">Malus baccata</name>
    <name type="common">Siberian crab apple</name>
    <name type="synonym">Pyrus baccata</name>
    <dbReference type="NCBI Taxonomy" id="106549"/>
    <lineage>
        <taxon>Eukaryota</taxon>
        <taxon>Viridiplantae</taxon>
        <taxon>Streptophyta</taxon>
        <taxon>Embryophyta</taxon>
        <taxon>Tracheophyta</taxon>
        <taxon>Spermatophyta</taxon>
        <taxon>Magnoliopsida</taxon>
        <taxon>eudicotyledons</taxon>
        <taxon>Gunneridae</taxon>
        <taxon>Pentapetalae</taxon>
        <taxon>rosids</taxon>
        <taxon>fabids</taxon>
        <taxon>Rosales</taxon>
        <taxon>Rosaceae</taxon>
        <taxon>Amygdaloideae</taxon>
        <taxon>Maleae</taxon>
        <taxon>Malus</taxon>
    </lineage>
</organism>
<protein>
    <recommendedName>
        <fullName evidence="4">Serpin domain-containing protein</fullName>
    </recommendedName>
</protein>